<dbReference type="InterPro" id="IPR010998">
    <property type="entry name" value="Integrase_recombinase_N"/>
</dbReference>
<feature type="compositionally biased region" description="Basic and acidic residues" evidence="2">
    <location>
        <begin position="16"/>
        <end position="30"/>
    </location>
</feature>
<dbReference type="Gene3D" id="1.10.150.130">
    <property type="match status" value="1"/>
</dbReference>
<evidence type="ECO:0000256" key="1">
    <source>
        <dbReference type="ARBA" id="ARBA00023125"/>
    </source>
</evidence>
<comment type="caution">
    <text evidence="3">The sequence shown here is derived from an EMBL/GenBank/DDBJ whole genome shotgun (WGS) entry which is preliminary data.</text>
</comment>
<dbReference type="EMBL" id="JAVLVT010000001">
    <property type="protein sequence ID" value="MDS1269305.1"/>
    <property type="molecule type" value="Genomic_DNA"/>
</dbReference>
<accession>A0ABU2H1X4</accession>
<protein>
    <submittedName>
        <fullName evidence="3">Uncharacterized protein</fullName>
    </submittedName>
</protein>
<reference evidence="4" key="1">
    <citation type="submission" date="2023-07" db="EMBL/GenBank/DDBJ databases">
        <title>Novel species in the genus Lipingzhangella isolated from Sambhar Salt Lake.</title>
        <authorList>
            <person name="Jiya N."/>
            <person name="Kajale S."/>
            <person name="Sharma A."/>
        </authorList>
    </citation>
    <scope>NUCLEOTIDE SEQUENCE [LARGE SCALE GENOMIC DNA]</scope>
    <source>
        <strain evidence="4">LS1_29</strain>
    </source>
</reference>
<dbReference type="Proteomes" id="UP001250214">
    <property type="component" value="Unassembled WGS sequence"/>
</dbReference>
<name>A0ABU2H1X4_9ACTN</name>
<keyword evidence="4" id="KW-1185">Reference proteome</keyword>
<evidence type="ECO:0000256" key="2">
    <source>
        <dbReference type="SAM" id="MobiDB-lite"/>
    </source>
</evidence>
<gene>
    <name evidence="3" type="ORF">RIF23_03225</name>
</gene>
<feature type="region of interest" description="Disordered" evidence="2">
    <location>
        <begin position="1"/>
        <end position="32"/>
    </location>
</feature>
<organism evidence="3 4">
    <name type="scientific">Lipingzhangella rawalii</name>
    <dbReference type="NCBI Taxonomy" id="2055835"/>
    <lineage>
        <taxon>Bacteria</taxon>
        <taxon>Bacillati</taxon>
        <taxon>Actinomycetota</taxon>
        <taxon>Actinomycetes</taxon>
        <taxon>Streptosporangiales</taxon>
        <taxon>Nocardiopsidaceae</taxon>
        <taxon>Lipingzhangella</taxon>
    </lineage>
</organism>
<feature type="compositionally biased region" description="Polar residues" evidence="2">
    <location>
        <begin position="1"/>
        <end position="10"/>
    </location>
</feature>
<keyword evidence="1" id="KW-0238">DNA-binding</keyword>
<sequence length="77" mass="8335">MEGQSKTGHQPTARPTPHDGAERHHRDRWGDLPLNAIHAEDIAVWVAQLQKPRDEGGATLGASQTCHAHAVLSMILG</sequence>
<evidence type="ECO:0000313" key="4">
    <source>
        <dbReference type="Proteomes" id="UP001250214"/>
    </source>
</evidence>
<dbReference type="RefSeq" id="WP_310910793.1">
    <property type="nucleotide sequence ID" value="NZ_JAVLVT010000001.1"/>
</dbReference>
<evidence type="ECO:0000313" key="3">
    <source>
        <dbReference type="EMBL" id="MDS1269305.1"/>
    </source>
</evidence>
<proteinExistence type="predicted"/>